<dbReference type="PROSITE" id="PS50293">
    <property type="entry name" value="TPR_REGION"/>
    <property type="match status" value="1"/>
</dbReference>
<geneLocation type="plasmid" evidence="1 2">
    <name>pLPU83c</name>
</geneLocation>
<dbReference type="InterPro" id="IPR011990">
    <property type="entry name" value="TPR-like_helical_dom_sf"/>
</dbReference>
<dbReference type="PATRIC" id="fig|348824.6.peg.5521"/>
<dbReference type="GO" id="GO:0004016">
    <property type="term" value="F:adenylate cyclase activity"/>
    <property type="evidence" value="ECO:0007669"/>
    <property type="project" value="UniProtKB-EC"/>
</dbReference>
<dbReference type="Proteomes" id="UP000019443">
    <property type="component" value="Plasmid pLPU83c"/>
</dbReference>
<evidence type="ECO:0000313" key="1">
    <source>
        <dbReference type="EMBL" id="CDM61316.1"/>
    </source>
</evidence>
<dbReference type="SUPFAM" id="SSF48452">
    <property type="entry name" value="TPR-like"/>
    <property type="match status" value="1"/>
</dbReference>
<dbReference type="AlphaFoldDB" id="W6S4U6"/>
<keyword evidence="1" id="KW-0614">Plasmid</keyword>
<dbReference type="HOGENOM" id="CLU_2438723_0_0_5"/>
<organism evidence="1 2">
    <name type="scientific">Rhizobium favelukesii</name>
    <dbReference type="NCBI Taxonomy" id="348824"/>
    <lineage>
        <taxon>Bacteria</taxon>
        <taxon>Pseudomonadati</taxon>
        <taxon>Pseudomonadota</taxon>
        <taxon>Alphaproteobacteria</taxon>
        <taxon>Hyphomicrobiales</taxon>
        <taxon>Rhizobiaceae</taxon>
        <taxon>Rhizobium/Agrobacterium group</taxon>
        <taxon>Rhizobium</taxon>
    </lineage>
</organism>
<keyword evidence="2" id="KW-1185">Reference proteome</keyword>
<dbReference type="EC" id="4.6.1.1" evidence="1"/>
<accession>W6S4U6</accession>
<dbReference type="EMBL" id="HG916854">
    <property type="protein sequence ID" value="CDM61316.1"/>
    <property type="molecule type" value="Genomic_DNA"/>
</dbReference>
<evidence type="ECO:0000313" key="2">
    <source>
        <dbReference type="Proteomes" id="UP000019443"/>
    </source>
</evidence>
<protein>
    <submittedName>
        <fullName evidence="1">Adenylate cyclase 3</fullName>
        <ecNumber evidence="1">4.6.1.1</ecNumber>
    </submittedName>
</protein>
<name>W6S4U6_9HYPH</name>
<sequence>MDGVRTWRERVGWVWSGPKRTHTASENSSPAQLGALALAYLGERDRAKEWAARTLAIDPDDLNGMYNIACAYLHMGEHEAALDLLRRSFR</sequence>
<keyword evidence="1" id="KW-0456">Lyase</keyword>
<proteinExistence type="predicted"/>
<gene>
    <name evidence="1" type="primary">cyaF</name>
    <name evidence="1" type="ORF">LPU83_pLPU83c_0754</name>
</gene>
<reference evidence="1" key="1">
    <citation type="submission" date="2013-11" db="EMBL/GenBank/DDBJ databases">
        <title>Draft genome sequence of the broad-host-range Rhizobium sp. LPU83 strain, a member of the low-genetic diversity Oregon-like Rhizobium sp. group.</title>
        <authorList>
            <person name="Wibberg D."/>
            <person name="Puehler A."/>
            <person name="Schlueter A."/>
        </authorList>
    </citation>
    <scope>NUCLEOTIDE SEQUENCE [LARGE SCALE GENOMIC DNA]</scope>
    <source>
        <strain evidence="1">LPU83</strain>
        <plasmid evidence="1">pLPU83c</plasmid>
    </source>
</reference>
<dbReference type="KEGG" id="rhl:LPU83_pLPU83c_0754"/>
<dbReference type="Gene3D" id="1.25.40.10">
    <property type="entry name" value="Tetratricopeptide repeat domain"/>
    <property type="match status" value="1"/>
</dbReference>